<sequence>MAEPAASADTCKRHPLEPVGIMTVPDHQAAAPQGVEAQYRQALDQGRFLIQHCAGCDRAVFYPRMICPHCGADKLAWATPDGRGEVYSTTVVRRKPEAGGDYNVALIDLREGVRLMSRVEGVAPDAVHIGMQVRAQVTQQAGHGLVVFIPNKEAP</sequence>
<name>E3HHK1_ACHXA</name>
<dbReference type="Proteomes" id="UP000006876">
    <property type="component" value="Chromosome"/>
</dbReference>
<dbReference type="InterPro" id="IPR022002">
    <property type="entry name" value="ChsH2_Znr"/>
</dbReference>
<dbReference type="InterPro" id="IPR012340">
    <property type="entry name" value="NA-bd_OB-fold"/>
</dbReference>
<dbReference type="STRING" id="762376.AXYL_00894"/>
<gene>
    <name evidence="3" type="ordered locus">AXYL_00894</name>
</gene>
<feature type="domain" description="ChsH2 rubredoxin-like zinc ribbon" evidence="2">
    <location>
        <begin position="40"/>
        <end position="75"/>
    </location>
</feature>
<feature type="domain" description="ChsH2 C-terminal OB-fold" evidence="1">
    <location>
        <begin position="77"/>
        <end position="136"/>
    </location>
</feature>
<dbReference type="InterPro" id="IPR052513">
    <property type="entry name" value="Thioester_dehydratase-like"/>
</dbReference>
<organism evidence="3 4">
    <name type="scientific">Achromobacter xylosoxidans (strain A8)</name>
    <dbReference type="NCBI Taxonomy" id="762376"/>
    <lineage>
        <taxon>Bacteria</taxon>
        <taxon>Pseudomonadati</taxon>
        <taxon>Pseudomonadota</taxon>
        <taxon>Betaproteobacteria</taxon>
        <taxon>Burkholderiales</taxon>
        <taxon>Alcaligenaceae</taxon>
        <taxon>Achromobacter</taxon>
    </lineage>
</organism>
<dbReference type="PANTHER" id="PTHR34075:SF5">
    <property type="entry name" value="BLR3430 PROTEIN"/>
    <property type="match status" value="1"/>
</dbReference>
<protein>
    <recommendedName>
        <fullName evidence="5">DNA-binding protein</fullName>
    </recommendedName>
</protein>
<dbReference type="HOGENOM" id="CLU_119412_1_2_4"/>
<accession>E3HHK1</accession>
<dbReference type="AlphaFoldDB" id="E3HHK1"/>
<dbReference type="InterPro" id="IPR002878">
    <property type="entry name" value="ChsH2_C"/>
</dbReference>
<reference evidence="3 4" key="1">
    <citation type="journal article" date="2011" name="J. Bacteriol.">
        <title>Complete genome sequence of the haloaromatic acid-degrading bacterium Achromobacter xylosoxidans A8.</title>
        <authorList>
            <person name="Strnad H."/>
            <person name="Ridl J."/>
            <person name="Paces J."/>
            <person name="Kolar M."/>
            <person name="Vlcek C."/>
            <person name="Paces V."/>
        </authorList>
    </citation>
    <scope>NUCLEOTIDE SEQUENCE [LARGE SCALE GENOMIC DNA]</scope>
    <source>
        <strain evidence="3 4">A8</strain>
    </source>
</reference>
<evidence type="ECO:0000313" key="3">
    <source>
        <dbReference type="EMBL" id="ADP14242.1"/>
    </source>
</evidence>
<dbReference type="SUPFAM" id="SSF50249">
    <property type="entry name" value="Nucleic acid-binding proteins"/>
    <property type="match status" value="1"/>
</dbReference>
<evidence type="ECO:0000259" key="2">
    <source>
        <dbReference type="Pfam" id="PF12172"/>
    </source>
</evidence>
<evidence type="ECO:0008006" key="5">
    <source>
        <dbReference type="Google" id="ProtNLM"/>
    </source>
</evidence>
<dbReference type="KEGG" id="axy:AXYL_00894"/>
<proteinExistence type="predicted"/>
<dbReference type="eggNOG" id="COG1545">
    <property type="taxonomic scope" value="Bacteria"/>
</dbReference>
<dbReference type="Pfam" id="PF12172">
    <property type="entry name" value="zf-ChsH2"/>
    <property type="match status" value="1"/>
</dbReference>
<dbReference type="PANTHER" id="PTHR34075">
    <property type="entry name" value="BLR3430 PROTEIN"/>
    <property type="match status" value="1"/>
</dbReference>
<dbReference type="Pfam" id="PF01796">
    <property type="entry name" value="OB_ChsH2_C"/>
    <property type="match status" value="1"/>
</dbReference>
<evidence type="ECO:0000259" key="1">
    <source>
        <dbReference type="Pfam" id="PF01796"/>
    </source>
</evidence>
<dbReference type="EMBL" id="CP002287">
    <property type="protein sequence ID" value="ADP14242.1"/>
    <property type="molecule type" value="Genomic_DNA"/>
</dbReference>
<dbReference type="Gene3D" id="6.10.30.10">
    <property type="match status" value="1"/>
</dbReference>
<evidence type="ECO:0000313" key="4">
    <source>
        <dbReference type="Proteomes" id="UP000006876"/>
    </source>
</evidence>